<dbReference type="AlphaFoldDB" id="A0A1H8NDI9"/>
<sequence>MGLPYDSPCPARHMPGQQWRLSSRPAGDTAWREIVCPGLALLPQGHEETAALLPLTDLNGAALGYCRDRIRARDQDQGGALALMMSDPFLNPARIADTLRDAGVDTVFNWPSCQVLDGDTARAVASAGLGVAREVALIAEFTALGFQTLGLARGAGHGALMAGAGATQIVLHPGVSLRDWRSRAMSARLMEQEMRAASEQGLPFLVFRPRGYGSELDTLIARGAGVVSLGDRAA</sequence>
<evidence type="ECO:0000259" key="2">
    <source>
        <dbReference type="Pfam" id="PF09370"/>
    </source>
</evidence>
<reference evidence="3 4" key="1">
    <citation type="submission" date="2016-10" db="EMBL/GenBank/DDBJ databases">
        <authorList>
            <person name="de Groot N.N."/>
        </authorList>
    </citation>
    <scope>NUCLEOTIDE SEQUENCE [LARGE SCALE GENOMIC DNA]</scope>
    <source>
        <strain evidence="3 4">DSM 8512</strain>
    </source>
</reference>
<dbReference type="InterPro" id="IPR009215">
    <property type="entry name" value="TIM-br_IGPS-like"/>
</dbReference>
<dbReference type="GO" id="GO:0016787">
    <property type="term" value="F:hydrolase activity"/>
    <property type="evidence" value="ECO:0007669"/>
    <property type="project" value="UniProtKB-KW"/>
</dbReference>
<dbReference type="SUPFAM" id="SSF51621">
    <property type="entry name" value="Phosphoenolpyruvate/pyruvate domain"/>
    <property type="match status" value="1"/>
</dbReference>
<dbReference type="EMBL" id="FODE01000057">
    <property type="protein sequence ID" value="SEO27548.1"/>
    <property type="molecule type" value="Genomic_DNA"/>
</dbReference>
<feature type="domain" description="TIM-barrel" evidence="2">
    <location>
        <begin position="44"/>
        <end position="184"/>
    </location>
</feature>
<organism evidence="3 4">
    <name type="scientific">Paracoccus alcaliphilus</name>
    <dbReference type="NCBI Taxonomy" id="34002"/>
    <lineage>
        <taxon>Bacteria</taxon>
        <taxon>Pseudomonadati</taxon>
        <taxon>Pseudomonadota</taxon>
        <taxon>Alphaproteobacteria</taxon>
        <taxon>Rhodobacterales</taxon>
        <taxon>Paracoccaceae</taxon>
        <taxon>Paracoccus</taxon>
    </lineage>
</organism>
<protein>
    <submittedName>
        <fullName evidence="3">Phosphoenolpyruvate hydrolase-like</fullName>
    </submittedName>
</protein>
<keyword evidence="4" id="KW-1185">Reference proteome</keyword>
<proteinExistence type="predicted"/>
<evidence type="ECO:0000313" key="4">
    <source>
        <dbReference type="Proteomes" id="UP000199054"/>
    </source>
</evidence>
<accession>A0A1H8NDI9</accession>
<feature type="region of interest" description="Disordered" evidence="1">
    <location>
        <begin position="1"/>
        <end position="23"/>
    </location>
</feature>
<name>A0A1H8NDI9_9RHOB</name>
<dbReference type="InterPro" id="IPR013785">
    <property type="entry name" value="Aldolase_TIM"/>
</dbReference>
<dbReference type="RefSeq" id="WP_170851963.1">
    <property type="nucleotide sequence ID" value="NZ_CP067124.1"/>
</dbReference>
<dbReference type="Pfam" id="PF09370">
    <property type="entry name" value="PEP_hydrolase"/>
    <property type="match status" value="1"/>
</dbReference>
<keyword evidence="3" id="KW-0378">Hydrolase</keyword>
<evidence type="ECO:0000256" key="1">
    <source>
        <dbReference type="SAM" id="MobiDB-lite"/>
    </source>
</evidence>
<dbReference type="Proteomes" id="UP000199054">
    <property type="component" value="Unassembled WGS sequence"/>
</dbReference>
<dbReference type="InterPro" id="IPR015813">
    <property type="entry name" value="Pyrv/PenolPyrv_kinase-like_dom"/>
</dbReference>
<dbReference type="STRING" id="34002.SAMN04489859_105711"/>
<keyword evidence="3" id="KW-0670">Pyruvate</keyword>
<gene>
    <name evidence="3" type="ORF">SAMN04489859_105711</name>
</gene>
<evidence type="ECO:0000313" key="3">
    <source>
        <dbReference type="EMBL" id="SEO27548.1"/>
    </source>
</evidence>
<dbReference type="Gene3D" id="3.20.20.70">
    <property type="entry name" value="Aldolase class I"/>
    <property type="match status" value="1"/>
</dbReference>